<dbReference type="SUPFAM" id="SSF53474">
    <property type="entry name" value="alpha/beta-Hydrolases"/>
    <property type="match status" value="1"/>
</dbReference>
<reference evidence="3" key="1">
    <citation type="journal article" date="2021" name="Nat. Commun.">
        <title>Genetic determinants of endophytism in the Arabidopsis root mycobiome.</title>
        <authorList>
            <person name="Mesny F."/>
            <person name="Miyauchi S."/>
            <person name="Thiergart T."/>
            <person name="Pickel B."/>
            <person name="Atanasova L."/>
            <person name="Karlsson M."/>
            <person name="Huettel B."/>
            <person name="Barry K.W."/>
            <person name="Haridas S."/>
            <person name="Chen C."/>
            <person name="Bauer D."/>
            <person name="Andreopoulos W."/>
            <person name="Pangilinan J."/>
            <person name="LaButti K."/>
            <person name="Riley R."/>
            <person name="Lipzen A."/>
            <person name="Clum A."/>
            <person name="Drula E."/>
            <person name="Henrissat B."/>
            <person name="Kohler A."/>
            <person name="Grigoriev I.V."/>
            <person name="Martin F.M."/>
            <person name="Hacquard S."/>
        </authorList>
    </citation>
    <scope>NUCLEOTIDE SEQUENCE</scope>
    <source>
        <strain evidence="3">MPI-SDFR-AT-0120</strain>
    </source>
</reference>
<dbReference type="Proteomes" id="UP000813461">
    <property type="component" value="Unassembled WGS sequence"/>
</dbReference>
<gene>
    <name evidence="3" type="ORF">FB567DRAFT_633330</name>
</gene>
<dbReference type="InterPro" id="IPR029058">
    <property type="entry name" value="AB_hydrolase_fold"/>
</dbReference>
<evidence type="ECO:0000259" key="2">
    <source>
        <dbReference type="Pfam" id="PF07859"/>
    </source>
</evidence>
<name>A0A8K0QU32_9PLEO</name>
<keyword evidence="1 3" id="KW-0378">Hydrolase</keyword>
<dbReference type="InterPro" id="IPR013094">
    <property type="entry name" value="AB_hydrolase_3"/>
</dbReference>
<evidence type="ECO:0000313" key="4">
    <source>
        <dbReference type="Proteomes" id="UP000813461"/>
    </source>
</evidence>
<keyword evidence="4" id="KW-1185">Reference proteome</keyword>
<dbReference type="EMBL" id="JAGMVJ010000023">
    <property type="protein sequence ID" value="KAH7072431.1"/>
    <property type="molecule type" value="Genomic_DNA"/>
</dbReference>
<evidence type="ECO:0000313" key="3">
    <source>
        <dbReference type="EMBL" id="KAH7072431.1"/>
    </source>
</evidence>
<dbReference type="Gene3D" id="3.40.50.1820">
    <property type="entry name" value="alpha/beta hydrolase"/>
    <property type="match status" value="1"/>
</dbReference>
<dbReference type="GO" id="GO:0016787">
    <property type="term" value="F:hydrolase activity"/>
    <property type="evidence" value="ECO:0007669"/>
    <property type="project" value="UniProtKB-KW"/>
</dbReference>
<dbReference type="AlphaFoldDB" id="A0A8K0QU32"/>
<sequence>MVSALKLMLQHPTQAANFIYCFVTQLLLVVLHRILLPNYPRYQSLRIEAQKAYLSSTALHFPQFTHRLPADYSERLATPIAGKGWHGYTISGETPRSIKDATNPKSLTVVLYAHGGGYARGEARMYLWYFKRWIAVAKSKGLDVMFLSVEYPLSGEASHPAQRSAFLAAYRHLLEMGISASNIVFMGDSAGGGLSVMSAIQARKEQLPQPAGSILISPWMDMSLSAYEGGNQAVMSDFLVTANTAVPVMTNAFLGGFSGTDPDVNPLYQPTELIRSLNPQLIFVGAAEFALSDSKHWAQRCRDAGIKCELHVAWGQMHVWALGSSFIEPALRDKTDARMVDWIIECVHGKSGQ</sequence>
<organism evidence="3 4">
    <name type="scientific">Paraphoma chrysanthemicola</name>
    <dbReference type="NCBI Taxonomy" id="798071"/>
    <lineage>
        <taxon>Eukaryota</taxon>
        <taxon>Fungi</taxon>
        <taxon>Dikarya</taxon>
        <taxon>Ascomycota</taxon>
        <taxon>Pezizomycotina</taxon>
        <taxon>Dothideomycetes</taxon>
        <taxon>Pleosporomycetidae</taxon>
        <taxon>Pleosporales</taxon>
        <taxon>Pleosporineae</taxon>
        <taxon>Phaeosphaeriaceae</taxon>
        <taxon>Paraphoma</taxon>
    </lineage>
</organism>
<proteinExistence type="predicted"/>
<dbReference type="PANTHER" id="PTHR48081:SF8">
    <property type="entry name" value="ALPHA_BETA HYDROLASE FOLD-3 DOMAIN-CONTAINING PROTEIN-RELATED"/>
    <property type="match status" value="1"/>
</dbReference>
<protein>
    <submittedName>
        <fullName evidence="3">Alpha/Beta hydrolase protein</fullName>
    </submittedName>
</protein>
<dbReference type="PANTHER" id="PTHR48081">
    <property type="entry name" value="AB HYDROLASE SUPERFAMILY PROTEIN C4A8.06C"/>
    <property type="match status" value="1"/>
</dbReference>
<accession>A0A8K0QU32</accession>
<comment type="caution">
    <text evidence="3">The sequence shown here is derived from an EMBL/GenBank/DDBJ whole genome shotgun (WGS) entry which is preliminary data.</text>
</comment>
<dbReference type="OrthoDB" id="2152029at2759"/>
<feature type="domain" description="Alpha/beta hydrolase fold-3" evidence="2">
    <location>
        <begin position="110"/>
        <end position="321"/>
    </location>
</feature>
<evidence type="ECO:0000256" key="1">
    <source>
        <dbReference type="ARBA" id="ARBA00022801"/>
    </source>
</evidence>
<dbReference type="InterPro" id="IPR050300">
    <property type="entry name" value="GDXG_lipolytic_enzyme"/>
</dbReference>
<dbReference type="Pfam" id="PF07859">
    <property type="entry name" value="Abhydrolase_3"/>
    <property type="match status" value="1"/>
</dbReference>